<dbReference type="Proteomes" id="UP000218810">
    <property type="component" value="Unassembled WGS sequence"/>
</dbReference>
<evidence type="ECO:0000256" key="1">
    <source>
        <dbReference type="SAM" id="MobiDB-lite"/>
    </source>
</evidence>
<dbReference type="InterPro" id="IPR026004">
    <property type="entry name" value="Septum_form"/>
</dbReference>
<comment type="caution">
    <text evidence="4">The sequence shown here is derived from an EMBL/GenBank/DDBJ whole genome shotgun (WGS) entry which is preliminary data.</text>
</comment>
<accession>A0A2A2WTV3</accession>
<dbReference type="AlphaFoldDB" id="A0A2A2WTV3"/>
<reference evidence="5" key="1">
    <citation type="submission" date="2017-09" db="EMBL/GenBank/DDBJ databases">
        <authorList>
            <person name="Zhang Y."/>
            <person name="Huang X."/>
            <person name="Liu J."/>
            <person name="Lu L."/>
            <person name="Peng K."/>
        </authorList>
    </citation>
    <scope>NUCLEOTIDE SEQUENCE [LARGE SCALE GENOMIC DNA]</scope>
    <source>
        <strain evidence="5">S-XJ-1</strain>
    </source>
</reference>
<evidence type="ECO:0000256" key="2">
    <source>
        <dbReference type="SAM" id="SignalP"/>
    </source>
</evidence>
<feature type="compositionally biased region" description="Pro residues" evidence="1">
    <location>
        <begin position="312"/>
        <end position="324"/>
    </location>
</feature>
<gene>
    <name evidence="4" type="ORF">CEY15_02015</name>
</gene>
<dbReference type="OrthoDB" id="4266126at2"/>
<feature type="region of interest" description="Disordered" evidence="1">
    <location>
        <begin position="309"/>
        <end position="350"/>
    </location>
</feature>
<feature type="domain" description="Septum formation-related" evidence="3">
    <location>
        <begin position="55"/>
        <end position="283"/>
    </location>
</feature>
<sequence>MASLVAILAGGAITGGLMASAMGDPNSAAAERIAAIVPQVDPRTLSGPAYADAAPGTCLTWQVDAAERVTAFTTVDCEEPHRFEVAGRIDLSGVPGFGENTPLPDNTRLAPIGSDRCLPMITRYAGGREVDPAGRFTGLVVPPSEEGWDKGDHSVLCGVAAAELDGRSTTSTGVFAEADQHRRWDPGTCLGFTDDGLPGAPVPCSEDHSIEVVSDVDVSGLFPEDPNPPEPRVQSELTADACLAAGAAYLGDGEALRQTTLISTLVNPISQISWATGSRTVNCGLMRAADPGPFAVLRGSARQGVLIDGSTPAPPTTTEVPPPGVGQGTPGTPTDADPGTVTVPIPGGTP</sequence>
<dbReference type="Pfam" id="PF13845">
    <property type="entry name" value="Septum_form"/>
    <property type="match status" value="1"/>
</dbReference>
<feature type="signal peptide" evidence="2">
    <location>
        <begin position="1"/>
        <end position="21"/>
    </location>
</feature>
<name>A0A2A2WTV3_9ACTN</name>
<organism evidence="4 5">
    <name type="scientific">Dietzia natronolimnaea</name>
    <dbReference type="NCBI Taxonomy" id="161920"/>
    <lineage>
        <taxon>Bacteria</taxon>
        <taxon>Bacillati</taxon>
        <taxon>Actinomycetota</taxon>
        <taxon>Actinomycetes</taxon>
        <taxon>Mycobacteriales</taxon>
        <taxon>Dietziaceae</taxon>
        <taxon>Dietzia</taxon>
    </lineage>
</organism>
<dbReference type="EMBL" id="NTGA01000004">
    <property type="protein sequence ID" value="PAY24598.1"/>
    <property type="molecule type" value="Genomic_DNA"/>
</dbReference>
<evidence type="ECO:0000259" key="3">
    <source>
        <dbReference type="Pfam" id="PF13845"/>
    </source>
</evidence>
<protein>
    <recommendedName>
        <fullName evidence="3">Septum formation-related domain-containing protein</fullName>
    </recommendedName>
</protein>
<feature type="compositionally biased region" description="Low complexity" evidence="1">
    <location>
        <begin position="330"/>
        <end position="344"/>
    </location>
</feature>
<evidence type="ECO:0000313" key="5">
    <source>
        <dbReference type="Proteomes" id="UP000218810"/>
    </source>
</evidence>
<proteinExistence type="predicted"/>
<evidence type="ECO:0000313" key="4">
    <source>
        <dbReference type="EMBL" id="PAY24598.1"/>
    </source>
</evidence>
<keyword evidence="5" id="KW-1185">Reference proteome</keyword>
<feature type="chain" id="PRO_5013285568" description="Septum formation-related domain-containing protein" evidence="2">
    <location>
        <begin position="22"/>
        <end position="350"/>
    </location>
</feature>
<keyword evidence="2" id="KW-0732">Signal</keyword>